<dbReference type="GO" id="GO:0005315">
    <property type="term" value="F:phosphate transmembrane transporter activity"/>
    <property type="evidence" value="ECO:0007669"/>
    <property type="project" value="InterPro"/>
</dbReference>
<dbReference type="SUPFAM" id="SSF52540">
    <property type="entry name" value="P-loop containing nucleoside triphosphate hydrolases"/>
    <property type="match status" value="1"/>
</dbReference>
<keyword evidence="1" id="KW-0813">Transport</keyword>
<dbReference type="InterPro" id="IPR003439">
    <property type="entry name" value="ABC_transporter-like_ATP-bd"/>
</dbReference>
<dbReference type="Gene3D" id="3.40.50.300">
    <property type="entry name" value="P-loop containing nucleotide triphosphate hydrolases"/>
    <property type="match status" value="1"/>
</dbReference>
<keyword evidence="3" id="KW-0067">ATP-binding</keyword>
<dbReference type="InterPro" id="IPR003593">
    <property type="entry name" value="AAA+_ATPase"/>
</dbReference>
<gene>
    <name evidence="5" type="ORF">AKJ45_00190</name>
</gene>
<organism evidence="5 6">
    <name type="scientific">candidate division MSBL1 archaeon SCGC-AAA261F19</name>
    <dbReference type="NCBI Taxonomy" id="1698275"/>
    <lineage>
        <taxon>Archaea</taxon>
        <taxon>Methanobacteriati</taxon>
        <taxon>Methanobacteriota</taxon>
        <taxon>candidate division MSBL1</taxon>
    </lineage>
</organism>
<dbReference type="InterPro" id="IPR017871">
    <property type="entry name" value="ABC_transporter-like_CS"/>
</dbReference>
<comment type="caution">
    <text evidence="5">The sequence shown here is derived from an EMBL/GenBank/DDBJ whole genome shotgun (WGS) entry which is preliminary data.</text>
</comment>
<evidence type="ECO:0000256" key="3">
    <source>
        <dbReference type="ARBA" id="ARBA00022840"/>
    </source>
</evidence>
<evidence type="ECO:0000313" key="5">
    <source>
        <dbReference type="EMBL" id="KXB03903.1"/>
    </source>
</evidence>
<proteinExistence type="predicted"/>
<dbReference type="PANTHER" id="PTHR43423:SF1">
    <property type="entry name" value="ABC TRANSPORTER I FAMILY MEMBER 17"/>
    <property type="match status" value="1"/>
</dbReference>
<dbReference type="GO" id="GO:0016887">
    <property type="term" value="F:ATP hydrolysis activity"/>
    <property type="evidence" value="ECO:0007669"/>
    <property type="project" value="InterPro"/>
</dbReference>
<evidence type="ECO:0000256" key="2">
    <source>
        <dbReference type="ARBA" id="ARBA00022741"/>
    </source>
</evidence>
<dbReference type="InterPro" id="IPR027417">
    <property type="entry name" value="P-loop_NTPase"/>
</dbReference>
<dbReference type="Pfam" id="PF00005">
    <property type="entry name" value="ABC_tran"/>
    <property type="match status" value="1"/>
</dbReference>
<dbReference type="GO" id="GO:0016020">
    <property type="term" value="C:membrane"/>
    <property type="evidence" value="ECO:0007669"/>
    <property type="project" value="InterPro"/>
</dbReference>
<protein>
    <recommendedName>
        <fullName evidence="4">ABC transporter domain-containing protein</fullName>
    </recommendedName>
</protein>
<dbReference type="GO" id="GO:0005524">
    <property type="term" value="F:ATP binding"/>
    <property type="evidence" value="ECO:0007669"/>
    <property type="project" value="UniProtKB-KW"/>
</dbReference>
<dbReference type="PROSITE" id="PS50893">
    <property type="entry name" value="ABC_TRANSPORTER_2"/>
    <property type="match status" value="1"/>
</dbReference>
<sequence>MEKSLVEVDGLNAFYGNFQALKDISVDIPETEVTAIMGPSGCGKSTFIKCLNRMLETIENARIEGEVRIDGKNIYDPDVDVLEIRKKIGMVFQKPNPLPMSIRENVLYGPKIHGFTKDMEETLEGSLKAVGLWNEVKDRLDISAFQLSGGQQQRLCIARALAVEPRAILMDEPTSSLDPTSSKRIESLIRDLRDIYGLTVTVVTHNVHQAKRISDYTIFLYVGELLEHGVANKIFKKPKRKRTQKYIEGKL</sequence>
<keyword evidence="2" id="KW-0547">Nucleotide-binding</keyword>
<reference evidence="5 6" key="1">
    <citation type="journal article" date="2016" name="Sci. Rep.">
        <title>Metabolic traits of an uncultured archaeal lineage -MSBL1- from brine pools of the Red Sea.</title>
        <authorList>
            <person name="Mwirichia R."/>
            <person name="Alam I."/>
            <person name="Rashid M."/>
            <person name="Vinu M."/>
            <person name="Ba-Alawi W."/>
            <person name="Anthony Kamau A."/>
            <person name="Kamanda Ngugi D."/>
            <person name="Goker M."/>
            <person name="Klenk H.P."/>
            <person name="Bajic V."/>
            <person name="Stingl U."/>
        </authorList>
    </citation>
    <scope>NUCLEOTIDE SEQUENCE [LARGE SCALE GENOMIC DNA]</scope>
    <source>
        <strain evidence="5">SCGC-AAA261F19</strain>
    </source>
</reference>
<dbReference type="Proteomes" id="UP000070565">
    <property type="component" value="Unassembled WGS sequence"/>
</dbReference>
<dbReference type="GO" id="GO:0035435">
    <property type="term" value="P:phosphate ion transmembrane transport"/>
    <property type="evidence" value="ECO:0007669"/>
    <property type="project" value="InterPro"/>
</dbReference>
<dbReference type="CDD" id="cd03260">
    <property type="entry name" value="ABC_PstB_phosphate_transporter"/>
    <property type="match status" value="1"/>
</dbReference>
<feature type="domain" description="ABC transporter" evidence="4">
    <location>
        <begin position="6"/>
        <end position="247"/>
    </location>
</feature>
<dbReference type="SMART" id="SM00382">
    <property type="entry name" value="AAA"/>
    <property type="match status" value="1"/>
</dbReference>
<dbReference type="NCBIfam" id="TIGR00972">
    <property type="entry name" value="3a0107s01c2"/>
    <property type="match status" value="1"/>
</dbReference>
<dbReference type="AlphaFoldDB" id="A0A133VBS7"/>
<keyword evidence="6" id="KW-1185">Reference proteome</keyword>
<dbReference type="PROSITE" id="PS00211">
    <property type="entry name" value="ABC_TRANSPORTER_1"/>
    <property type="match status" value="1"/>
</dbReference>
<accession>A0A133VBS7</accession>
<evidence type="ECO:0000259" key="4">
    <source>
        <dbReference type="PROSITE" id="PS50893"/>
    </source>
</evidence>
<name>A0A133VBS7_9EURY</name>
<dbReference type="InterPro" id="IPR005670">
    <property type="entry name" value="PstB-like"/>
</dbReference>
<dbReference type="EMBL" id="LHXZ01000001">
    <property type="protein sequence ID" value="KXB03903.1"/>
    <property type="molecule type" value="Genomic_DNA"/>
</dbReference>
<evidence type="ECO:0000256" key="1">
    <source>
        <dbReference type="ARBA" id="ARBA00022448"/>
    </source>
</evidence>
<dbReference type="PATRIC" id="fig|1698275.3.peg.38"/>
<dbReference type="PANTHER" id="PTHR43423">
    <property type="entry name" value="ABC TRANSPORTER I FAMILY MEMBER 17"/>
    <property type="match status" value="1"/>
</dbReference>
<evidence type="ECO:0000313" key="6">
    <source>
        <dbReference type="Proteomes" id="UP000070565"/>
    </source>
</evidence>